<dbReference type="NCBIfam" id="TIGR00071">
    <property type="entry name" value="hisT_truA"/>
    <property type="match status" value="1"/>
</dbReference>
<keyword evidence="3 4" id="KW-0413">Isomerase</keyword>
<dbReference type="HAMAP" id="MF_00171">
    <property type="entry name" value="TruA"/>
    <property type="match status" value="1"/>
</dbReference>
<evidence type="ECO:0000256" key="5">
    <source>
        <dbReference type="PIRSR" id="PIRSR001430-1"/>
    </source>
</evidence>
<sequence length="240" mass="28149">MRVKVTIVYDGGKFQGFQKQKSTKNTITSAIETALRSLGIKDQIRGSGRTDAGVHATGQVIDFMLPDFWTNLQKLKVELNRKLKHIFIKHIRIVPDDFHSRFSAKKRLYRYLFRSTPPSIFEEAYVSYYPKFEEHYLKEALKNFEGEHDFSNFIKTGSITHTNIRTIYKAKYKKYKNYHIIYFEANGFLRAQVRMMVEGALRVTLNKWSNEALQRQLNLEEKTMTKLASPQGLYLAKIIY</sequence>
<dbReference type="SUPFAM" id="SSF55120">
    <property type="entry name" value="Pseudouridine synthase"/>
    <property type="match status" value="1"/>
</dbReference>
<dbReference type="PANTHER" id="PTHR11142:SF0">
    <property type="entry name" value="TRNA PSEUDOURIDINE SYNTHASE-LIKE 1"/>
    <property type="match status" value="1"/>
</dbReference>
<accession>A0A6S6TA95</accession>
<dbReference type="InterPro" id="IPR020103">
    <property type="entry name" value="PsdUridine_synth_cat_dom_sf"/>
</dbReference>
<dbReference type="AlphaFoldDB" id="A0A6S6TA95"/>
<evidence type="ECO:0000256" key="1">
    <source>
        <dbReference type="ARBA" id="ARBA00009375"/>
    </source>
</evidence>
<dbReference type="EC" id="5.4.99.12" evidence="4"/>
<dbReference type="GO" id="GO:0160147">
    <property type="term" value="F:tRNA pseudouridine(38-40) synthase activity"/>
    <property type="evidence" value="ECO:0007669"/>
    <property type="project" value="UniProtKB-EC"/>
</dbReference>
<feature type="domain" description="Pseudouridine synthase I TruA alpha/beta" evidence="8">
    <location>
        <begin position="9"/>
        <end position="102"/>
    </location>
</feature>
<comment type="subunit">
    <text evidence="4">Homodimer.</text>
</comment>
<protein>
    <recommendedName>
        <fullName evidence="4">tRNA pseudouridine synthase A</fullName>
        <ecNumber evidence="4">5.4.99.12</ecNumber>
    </recommendedName>
    <alternativeName>
        <fullName evidence="4">tRNA pseudouridine(38-40) synthase</fullName>
    </alternativeName>
    <alternativeName>
        <fullName evidence="4">tRNA pseudouridylate synthase I</fullName>
    </alternativeName>
    <alternativeName>
        <fullName evidence="4">tRNA-uridine isomerase I</fullName>
    </alternativeName>
</protein>
<evidence type="ECO:0000259" key="8">
    <source>
        <dbReference type="Pfam" id="PF01416"/>
    </source>
</evidence>
<dbReference type="PANTHER" id="PTHR11142">
    <property type="entry name" value="PSEUDOURIDYLATE SYNTHASE"/>
    <property type="match status" value="1"/>
</dbReference>
<evidence type="ECO:0000256" key="3">
    <source>
        <dbReference type="ARBA" id="ARBA00023235"/>
    </source>
</evidence>
<reference evidence="9" key="1">
    <citation type="submission" date="2020-01" db="EMBL/GenBank/DDBJ databases">
        <authorList>
            <person name="Meier V. D."/>
            <person name="Meier V D."/>
        </authorList>
    </citation>
    <scope>NUCLEOTIDE SEQUENCE</scope>
    <source>
        <strain evidence="9">HLG_WM_MAG_02</strain>
    </source>
</reference>
<keyword evidence="2 4" id="KW-0819">tRNA processing</keyword>
<evidence type="ECO:0000256" key="7">
    <source>
        <dbReference type="RuleBase" id="RU003792"/>
    </source>
</evidence>
<dbReference type="InterPro" id="IPR001406">
    <property type="entry name" value="PsdUridine_synth_TruA"/>
</dbReference>
<comment type="function">
    <text evidence="4">Formation of pseudouridine at positions 38, 39 and 40 in the anticodon stem and loop of transfer RNAs.</text>
</comment>
<dbReference type="GO" id="GO:0016829">
    <property type="term" value="F:lyase activity"/>
    <property type="evidence" value="ECO:0007669"/>
    <property type="project" value="UniProtKB-KW"/>
</dbReference>
<evidence type="ECO:0000256" key="2">
    <source>
        <dbReference type="ARBA" id="ARBA00022694"/>
    </source>
</evidence>
<feature type="binding site" evidence="4 6">
    <location>
        <position position="109"/>
    </location>
    <ligand>
        <name>substrate</name>
    </ligand>
</feature>
<organism evidence="9">
    <name type="scientific">uncultured Sulfurovum sp</name>
    <dbReference type="NCBI Taxonomy" id="269237"/>
    <lineage>
        <taxon>Bacteria</taxon>
        <taxon>Pseudomonadati</taxon>
        <taxon>Campylobacterota</taxon>
        <taxon>Epsilonproteobacteria</taxon>
        <taxon>Campylobacterales</taxon>
        <taxon>Sulfurovaceae</taxon>
        <taxon>Sulfurovum</taxon>
        <taxon>environmental samples</taxon>
    </lineage>
</organism>
<dbReference type="GO" id="GO:0003723">
    <property type="term" value="F:RNA binding"/>
    <property type="evidence" value="ECO:0007669"/>
    <property type="project" value="InterPro"/>
</dbReference>
<evidence type="ECO:0000256" key="4">
    <source>
        <dbReference type="HAMAP-Rule" id="MF_00171"/>
    </source>
</evidence>
<feature type="domain" description="Pseudouridine synthase I TruA alpha/beta" evidence="8">
    <location>
        <begin position="140"/>
        <end position="240"/>
    </location>
</feature>
<evidence type="ECO:0000256" key="6">
    <source>
        <dbReference type="PIRSR" id="PIRSR001430-2"/>
    </source>
</evidence>
<dbReference type="InterPro" id="IPR020094">
    <property type="entry name" value="TruA/RsuA/RluB/E/F_N"/>
</dbReference>
<comment type="similarity">
    <text evidence="1 4 7">Belongs to the tRNA pseudouridine synthase TruA family.</text>
</comment>
<dbReference type="EMBL" id="CACVAZ010000104">
    <property type="protein sequence ID" value="CAA6816214.1"/>
    <property type="molecule type" value="Genomic_DNA"/>
</dbReference>
<dbReference type="CDD" id="cd02570">
    <property type="entry name" value="PseudoU_synth_EcTruA"/>
    <property type="match status" value="1"/>
</dbReference>
<dbReference type="InterPro" id="IPR020095">
    <property type="entry name" value="PsdUridine_synth_TruA_C"/>
</dbReference>
<dbReference type="Pfam" id="PF01416">
    <property type="entry name" value="PseudoU_synth_1"/>
    <property type="match status" value="2"/>
</dbReference>
<proteinExistence type="inferred from homology"/>
<gene>
    <name evidence="4" type="primary">truA</name>
    <name evidence="9" type="ORF">HELGO_WM17875</name>
</gene>
<dbReference type="InterPro" id="IPR020097">
    <property type="entry name" value="PsdUridine_synth_TruA_a/b_dom"/>
</dbReference>
<dbReference type="GO" id="GO:0031119">
    <property type="term" value="P:tRNA pseudouridine synthesis"/>
    <property type="evidence" value="ECO:0007669"/>
    <property type="project" value="UniProtKB-UniRule"/>
</dbReference>
<name>A0A6S6TA95_9BACT</name>
<keyword evidence="9" id="KW-0456">Lyase</keyword>
<comment type="catalytic activity">
    <reaction evidence="4 7">
        <text>uridine(38/39/40) in tRNA = pseudouridine(38/39/40) in tRNA</text>
        <dbReference type="Rhea" id="RHEA:22376"/>
        <dbReference type="Rhea" id="RHEA-COMP:10085"/>
        <dbReference type="Rhea" id="RHEA-COMP:10087"/>
        <dbReference type="ChEBI" id="CHEBI:65314"/>
        <dbReference type="ChEBI" id="CHEBI:65315"/>
        <dbReference type="EC" id="5.4.99.12"/>
    </reaction>
</comment>
<comment type="caution">
    <text evidence="4">Lacks conserved residue(s) required for the propagation of feature annotation.</text>
</comment>
<dbReference type="PIRSF" id="PIRSF001430">
    <property type="entry name" value="tRNA_psdUrid_synth"/>
    <property type="match status" value="1"/>
</dbReference>
<dbReference type="Gene3D" id="3.30.70.660">
    <property type="entry name" value="Pseudouridine synthase I, catalytic domain, C-terminal subdomain"/>
    <property type="match status" value="1"/>
</dbReference>
<feature type="active site" description="Nucleophile" evidence="4 5">
    <location>
        <position position="51"/>
    </location>
</feature>
<dbReference type="Gene3D" id="3.30.70.580">
    <property type="entry name" value="Pseudouridine synthase I, catalytic domain, N-terminal subdomain"/>
    <property type="match status" value="1"/>
</dbReference>
<evidence type="ECO:0000313" key="9">
    <source>
        <dbReference type="EMBL" id="CAA6816214.1"/>
    </source>
</evidence>